<dbReference type="PANTHER" id="PTHR21206:SF0">
    <property type="entry name" value="DNA REPLICATION COMPLEX GINS PROTEIN SLD5"/>
    <property type="match status" value="1"/>
</dbReference>
<dbReference type="PANTHER" id="PTHR21206">
    <property type="entry name" value="SLD5 PROTEIN"/>
    <property type="match status" value="1"/>
</dbReference>
<keyword evidence="4 6" id="KW-0235">DNA replication</keyword>
<proteinExistence type="inferred from homology"/>
<dbReference type="CDD" id="cd21692">
    <property type="entry name" value="GINS_B_Sld5"/>
    <property type="match status" value="1"/>
</dbReference>
<dbReference type="GO" id="GO:0000811">
    <property type="term" value="C:GINS complex"/>
    <property type="evidence" value="ECO:0007669"/>
    <property type="project" value="UniProtKB-UniRule"/>
</dbReference>
<reference evidence="10 11" key="1">
    <citation type="submission" date="2020-08" db="EMBL/GenBank/DDBJ databases">
        <title>Aphidius gifuensis genome sequencing and assembly.</title>
        <authorList>
            <person name="Du Z."/>
        </authorList>
    </citation>
    <scope>NUCLEOTIDE SEQUENCE [LARGE SCALE GENOMIC DNA]</scope>
    <source>
        <strain evidence="10">YNYX2018</strain>
        <tissue evidence="10">Adults</tissue>
    </source>
</reference>
<keyword evidence="5 6" id="KW-0539">Nucleus</keyword>
<dbReference type="InterPro" id="IPR008591">
    <property type="entry name" value="GINS_Sld5"/>
</dbReference>
<evidence type="ECO:0000256" key="2">
    <source>
        <dbReference type="ARBA" id="ARBA00008187"/>
    </source>
</evidence>
<evidence type="ECO:0000313" key="10">
    <source>
        <dbReference type="EMBL" id="KAF7996785.1"/>
    </source>
</evidence>
<sequence>MEETMEYSESIENIDDNNDVSAAVDEDDDDDESEIKTTAEVLTEVTNAWLNEKFAPEILQHKSEYVDCLLLQISHMEDNIKKKLTSNDMRLFIYQQEIDRIRYIVSSYLRIRLLKIERYVINILKEESERNEDERLLTPAELQFAKNYAMNMETLLKSVVLQHLPPTLQEFEIEKLAVSPNLHAHVIMKANKKIDGVIIPGPTDEEVDFEEDSVHIISYKAISHYIKTGDIQLI</sequence>
<evidence type="ECO:0000259" key="8">
    <source>
        <dbReference type="Pfam" id="PF05916"/>
    </source>
</evidence>
<feature type="region of interest" description="Disordered" evidence="7">
    <location>
        <begin position="1"/>
        <end position="33"/>
    </location>
</feature>
<dbReference type="InterPro" id="IPR038749">
    <property type="entry name" value="Sld5_GINS_A"/>
</dbReference>
<evidence type="ECO:0000259" key="9">
    <source>
        <dbReference type="Pfam" id="PF16922"/>
    </source>
</evidence>
<dbReference type="Gene3D" id="1.20.58.1030">
    <property type="match status" value="1"/>
</dbReference>
<feature type="compositionally biased region" description="Acidic residues" evidence="7">
    <location>
        <begin position="12"/>
        <end position="33"/>
    </location>
</feature>
<dbReference type="InterPro" id="IPR031633">
    <property type="entry name" value="SLD5_C"/>
</dbReference>
<dbReference type="EMBL" id="JACMRX010000001">
    <property type="protein sequence ID" value="KAF7996785.1"/>
    <property type="molecule type" value="Genomic_DNA"/>
</dbReference>
<comment type="similarity">
    <text evidence="2 6">Belongs to the GINS4/SLD5 family.</text>
</comment>
<evidence type="ECO:0000256" key="6">
    <source>
        <dbReference type="PIRNR" id="PIRNR007764"/>
    </source>
</evidence>
<dbReference type="GO" id="GO:0006261">
    <property type="term" value="P:DNA-templated DNA replication"/>
    <property type="evidence" value="ECO:0007669"/>
    <property type="project" value="InterPro"/>
</dbReference>
<dbReference type="Gene3D" id="3.40.5.60">
    <property type="match status" value="1"/>
</dbReference>
<evidence type="ECO:0000256" key="7">
    <source>
        <dbReference type="SAM" id="MobiDB-lite"/>
    </source>
</evidence>
<accession>A0A835CXN3</accession>
<feature type="domain" description="GINS subunit" evidence="8">
    <location>
        <begin position="77"/>
        <end position="158"/>
    </location>
</feature>
<dbReference type="Pfam" id="PF16922">
    <property type="entry name" value="SLD5_C"/>
    <property type="match status" value="1"/>
</dbReference>
<dbReference type="AlphaFoldDB" id="A0A835CXN3"/>
<dbReference type="Proteomes" id="UP000639338">
    <property type="component" value="Unassembled WGS sequence"/>
</dbReference>
<dbReference type="SUPFAM" id="SSF158573">
    <property type="entry name" value="GINS helical bundle-like"/>
    <property type="match status" value="1"/>
</dbReference>
<dbReference type="InterPro" id="IPR036224">
    <property type="entry name" value="GINS_bundle-like_dom_sf"/>
</dbReference>
<feature type="domain" description="DNA replication complex GINS protein SLD5 C-terminal" evidence="9">
    <location>
        <begin position="180"/>
        <end position="234"/>
    </location>
</feature>
<evidence type="ECO:0000256" key="5">
    <source>
        <dbReference type="ARBA" id="ARBA00023242"/>
    </source>
</evidence>
<evidence type="ECO:0000256" key="1">
    <source>
        <dbReference type="ARBA" id="ARBA00004123"/>
    </source>
</evidence>
<dbReference type="PIRSF" id="PIRSF007764">
    <property type="entry name" value="Sld5"/>
    <property type="match status" value="1"/>
</dbReference>
<name>A0A835CXN3_APHGI</name>
<protein>
    <recommendedName>
        <fullName evidence="3 6">DNA replication complex GINS protein SLD5</fullName>
    </recommendedName>
</protein>
<evidence type="ECO:0000313" key="11">
    <source>
        <dbReference type="Proteomes" id="UP000639338"/>
    </source>
</evidence>
<comment type="function">
    <text evidence="6">The GINS complex plays an essential role in the initiation of DNA replication.</text>
</comment>
<dbReference type="InterPro" id="IPR021151">
    <property type="entry name" value="GINS_A"/>
</dbReference>
<dbReference type="CDD" id="cd11711">
    <property type="entry name" value="GINS_A_Sld5"/>
    <property type="match status" value="1"/>
</dbReference>
<organism evidence="10 11">
    <name type="scientific">Aphidius gifuensis</name>
    <name type="common">Parasitoid wasp</name>
    <dbReference type="NCBI Taxonomy" id="684658"/>
    <lineage>
        <taxon>Eukaryota</taxon>
        <taxon>Metazoa</taxon>
        <taxon>Ecdysozoa</taxon>
        <taxon>Arthropoda</taxon>
        <taxon>Hexapoda</taxon>
        <taxon>Insecta</taxon>
        <taxon>Pterygota</taxon>
        <taxon>Neoptera</taxon>
        <taxon>Endopterygota</taxon>
        <taxon>Hymenoptera</taxon>
        <taxon>Apocrita</taxon>
        <taxon>Ichneumonoidea</taxon>
        <taxon>Braconidae</taxon>
        <taxon>Aphidiinae</taxon>
        <taxon>Aphidius</taxon>
    </lineage>
</organism>
<comment type="subcellular location">
    <subcellularLocation>
        <location evidence="1 6">Nucleus</location>
    </subcellularLocation>
</comment>
<gene>
    <name evidence="10" type="ORF">HCN44_002431</name>
</gene>
<evidence type="ECO:0000256" key="4">
    <source>
        <dbReference type="ARBA" id="ARBA00022705"/>
    </source>
</evidence>
<evidence type="ECO:0000256" key="3">
    <source>
        <dbReference type="ARBA" id="ARBA00014804"/>
    </source>
</evidence>
<keyword evidence="11" id="KW-1185">Reference proteome</keyword>
<comment type="caution">
    <text evidence="10">The sequence shown here is derived from an EMBL/GenBank/DDBJ whole genome shotgun (WGS) entry which is preliminary data.</text>
</comment>
<dbReference type="Pfam" id="PF05916">
    <property type="entry name" value="Sld5"/>
    <property type="match status" value="1"/>
</dbReference>
<dbReference type="GO" id="GO:0000727">
    <property type="term" value="P:double-strand break repair via break-induced replication"/>
    <property type="evidence" value="ECO:0007669"/>
    <property type="project" value="TreeGrafter"/>
</dbReference>
<dbReference type="SUPFAM" id="SSF160059">
    <property type="entry name" value="PriA/YqbF domain"/>
    <property type="match status" value="1"/>
</dbReference>
<dbReference type="OrthoDB" id="338231at2759"/>